<dbReference type="Proteomes" id="UP000679284">
    <property type="component" value="Chromosome"/>
</dbReference>
<dbReference type="KEGG" id="fap:GR316_04315"/>
<sequence>MFITRGLIIDTPWIDRIVEGVKDWEMRSQSTSVRGWIGLIRKGSGQVVALARLVDCGKALNLEEMVAAEMHHRIPERMIRSGEVAKWCIPWKLADIHPLACPVPYEHKSGAVIWVALAEDVTRALETAEIGTKIAPNAHHVHPTRTVTTRASLTERSEPGDMVPSALRRSAGNSAALPADNRTIILRKTITAGSLRNKYIRLSDCIAFLPIDVVGGSNKNDAAPKDLTVHWGGRNPSRTDIAGDKNIFRNRTIMRNFINTAGAREGDVIVVSLSDRYTVHLSLERAKSA</sequence>
<reference evidence="2" key="1">
    <citation type="submission" date="2020-01" db="EMBL/GenBank/DDBJ databases">
        <authorList>
            <person name="Yang Y."/>
            <person name="Kwon Y.M."/>
        </authorList>
    </citation>
    <scope>NUCLEOTIDE SEQUENCE</scope>
    <source>
        <strain evidence="2">PG104</strain>
    </source>
</reference>
<evidence type="ECO:0000259" key="1">
    <source>
        <dbReference type="Pfam" id="PF04266"/>
    </source>
</evidence>
<evidence type="ECO:0000313" key="3">
    <source>
        <dbReference type="Proteomes" id="UP000679284"/>
    </source>
</evidence>
<dbReference type="RefSeq" id="WP_211784809.1">
    <property type="nucleotide sequence ID" value="NZ_CP047289.1"/>
</dbReference>
<dbReference type="EMBL" id="CP047289">
    <property type="protein sequence ID" value="QUS35561.1"/>
    <property type="molecule type" value="Genomic_DNA"/>
</dbReference>
<gene>
    <name evidence="2" type="ORF">GR316_04315</name>
</gene>
<protein>
    <submittedName>
        <fullName evidence="2">ASCH domain-containing protein</fullName>
    </submittedName>
</protein>
<keyword evidence="3" id="KW-1185">Reference proteome</keyword>
<dbReference type="InterPro" id="IPR015947">
    <property type="entry name" value="PUA-like_sf"/>
</dbReference>
<evidence type="ECO:0000313" key="2">
    <source>
        <dbReference type="EMBL" id="QUS35561.1"/>
    </source>
</evidence>
<dbReference type="SUPFAM" id="SSF88697">
    <property type="entry name" value="PUA domain-like"/>
    <property type="match status" value="1"/>
</dbReference>
<dbReference type="Gene3D" id="2.30.130.30">
    <property type="entry name" value="Hypothetical protein"/>
    <property type="match status" value="1"/>
</dbReference>
<dbReference type="Pfam" id="PF04266">
    <property type="entry name" value="ASCH"/>
    <property type="match status" value="1"/>
</dbReference>
<accession>A0A8J8SKJ9</accession>
<proteinExistence type="predicted"/>
<name>A0A8J8SKJ9_9RHOB</name>
<dbReference type="InterPro" id="IPR007374">
    <property type="entry name" value="ASCH_domain"/>
</dbReference>
<organism evidence="2 3">
    <name type="scientific">Falsirhodobacter algicola</name>
    <dbReference type="NCBI Taxonomy" id="2692330"/>
    <lineage>
        <taxon>Bacteria</taxon>
        <taxon>Pseudomonadati</taxon>
        <taxon>Pseudomonadota</taxon>
        <taxon>Alphaproteobacteria</taxon>
        <taxon>Rhodobacterales</taxon>
        <taxon>Paracoccaceae</taxon>
        <taxon>Falsirhodobacter</taxon>
    </lineage>
</organism>
<feature type="domain" description="ASCH" evidence="1">
    <location>
        <begin position="9"/>
        <end position="69"/>
    </location>
</feature>
<dbReference type="AlphaFoldDB" id="A0A8J8SKJ9"/>